<organism evidence="2 3">
    <name type="scientific">Roseivirga pacifica</name>
    <dbReference type="NCBI Taxonomy" id="1267423"/>
    <lineage>
        <taxon>Bacteria</taxon>
        <taxon>Pseudomonadati</taxon>
        <taxon>Bacteroidota</taxon>
        <taxon>Cytophagia</taxon>
        <taxon>Cytophagales</taxon>
        <taxon>Roseivirgaceae</taxon>
        <taxon>Roseivirga</taxon>
    </lineage>
</organism>
<feature type="domain" description="DUF6265" evidence="1">
    <location>
        <begin position="32"/>
        <end position="140"/>
    </location>
</feature>
<dbReference type="OrthoDB" id="5382295at2"/>
<keyword evidence="3" id="KW-1185">Reference proteome</keyword>
<accession>A0A1I0QRC9</accession>
<dbReference type="STRING" id="1267423.SAMN05216290_2599"/>
<dbReference type="GeneID" id="99987293"/>
<dbReference type="RefSeq" id="WP_090258997.1">
    <property type="nucleotide sequence ID" value="NZ_FOIR01000002.1"/>
</dbReference>
<dbReference type="EMBL" id="FOIR01000002">
    <property type="protein sequence ID" value="SEW29880.1"/>
    <property type="molecule type" value="Genomic_DNA"/>
</dbReference>
<sequence>MKYATIITFLLALTLHQKHNENQPKSDVTQLKWLIGTWERTNVKSGTTAFEVWKTDTENSLIGRGVSLKGADTTFVENLKIEFKDEKLYYVAEVSHNAAPTYFEITEISANAFTAQNPTHDFPKVIAYELKDNELTATISDGKTKGMQFIFNKIDP</sequence>
<dbReference type="Pfam" id="PF19780">
    <property type="entry name" value="DUF6265"/>
    <property type="match status" value="1"/>
</dbReference>
<gene>
    <name evidence="2" type="ORF">SAMN05216290_2599</name>
</gene>
<reference evidence="3" key="1">
    <citation type="submission" date="2016-10" db="EMBL/GenBank/DDBJ databases">
        <authorList>
            <person name="Varghese N."/>
            <person name="Submissions S."/>
        </authorList>
    </citation>
    <scope>NUCLEOTIDE SEQUENCE [LARGE SCALE GENOMIC DNA]</scope>
    <source>
        <strain evidence="3">CGMCC 1.12402</strain>
    </source>
</reference>
<protein>
    <recommendedName>
        <fullName evidence="1">DUF6265 domain-containing protein</fullName>
    </recommendedName>
</protein>
<dbReference type="Proteomes" id="UP000199437">
    <property type="component" value="Unassembled WGS sequence"/>
</dbReference>
<proteinExistence type="predicted"/>
<name>A0A1I0QRC9_9BACT</name>
<evidence type="ECO:0000313" key="3">
    <source>
        <dbReference type="Proteomes" id="UP000199437"/>
    </source>
</evidence>
<dbReference type="AlphaFoldDB" id="A0A1I0QRC9"/>
<dbReference type="InterPro" id="IPR046232">
    <property type="entry name" value="DUF6265"/>
</dbReference>
<evidence type="ECO:0000259" key="1">
    <source>
        <dbReference type="Pfam" id="PF19780"/>
    </source>
</evidence>
<evidence type="ECO:0000313" key="2">
    <source>
        <dbReference type="EMBL" id="SEW29880.1"/>
    </source>
</evidence>